<reference evidence="1 2" key="1">
    <citation type="submission" date="2023-01" db="EMBL/GenBank/DDBJ databases">
        <title>Analysis of 21 Apiospora genomes using comparative genomics revels a genus with tremendous synthesis potential of carbohydrate active enzymes and secondary metabolites.</title>
        <authorList>
            <person name="Sorensen T."/>
        </authorList>
    </citation>
    <scope>NUCLEOTIDE SEQUENCE [LARGE SCALE GENOMIC DNA]</scope>
    <source>
        <strain evidence="1 2">CBS 20057</strain>
    </source>
</reference>
<dbReference type="PANTHER" id="PTHR31591:SF7">
    <property type="entry name" value="DUF1749-DOMAIN-CONTAINING PROTEIN"/>
    <property type="match status" value="1"/>
</dbReference>
<dbReference type="SUPFAM" id="SSF53474">
    <property type="entry name" value="alpha/beta-Hydrolases"/>
    <property type="match status" value="1"/>
</dbReference>
<name>A0ABR1S461_9PEZI</name>
<comment type="caution">
    <text evidence="1">The sequence shown here is derived from an EMBL/GenBank/DDBJ whole genome shotgun (WGS) entry which is preliminary data.</text>
</comment>
<gene>
    <name evidence="1" type="ORF">PG991_003660</name>
</gene>
<evidence type="ECO:0000313" key="1">
    <source>
        <dbReference type="EMBL" id="KAK8026604.1"/>
    </source>
</evidence>
<dbReference type="PANTHER" id="PTHR31591">
    <property type="entry name" value="UPF0613 PROTEIN PB24D3.06C"/>
    <property type="match status" value="1"/>
</dbReference>
<sequence>MASYKPFSTIVHPYPTKASPNRNACAYETGLAPARNAFVFVGGLNDGPHTVPYARAIARELENHGELSYSVFEPKIRSSFSGYKFSCLANDVADIAELVRYLRGLGREKIVLMGHSTGCQGLMEYAATSGDPVDGYILQGPCSDREASIIGKGTEGKKKLDEVVHIAKDMISSGKGDHPMSYDHLSGDYDKPMSASRFYALHAEDGDDNYFSSDLPREAASRFWKKFEKPLLILHSDMDRYVDPSIDKKAQIDGWKALCHPGIASDLSGVIPGAGHSVRQPEGEKRLVDTVVKFLKSEASFPSSSL</sequence>
<dbReference type="InterPro" id="IPR029058">
    <property type="entry name" value="AB_hydrolase_fold"/>
</dbReference>
<keyword evidence="2" id="KW-1185">Reference proteome</keyword>
<dbReference type="Gene3D" id="3.40.50.1820">
    <property type="entry name" value="alpha/beta hydrolase"/>
    <property type="match status" value="1"/>
</dbReference>
<evidence type="ECO:0008006" key="3">
    <source>
        <dbReference type="Google" id="ProtNLM"/>
    </source>
</evidence>
<organism evidence="1 2">
    <name type="scientific">Apiospora marii</name>
    <dbReference type="NCBI Taxonomy" id="335849"/>
    <lineage>
        <taxon>Eukaryota</taxon>
        <taxon>Fungi</taxon>
        <taxon>Dikarya</taxon>
        <taxon>Ascomycota</taxon>
        <taxon>Pezizomycotina</taxon>
        <taxon>Sordariomycetes</taxon>
        <taxon>Xylariomycetidae</taxon>
        <taxon>Amphisphaeriales</taxon>
        <taxon>Apiosporaceae</taxon>
        <taxon>Apiospora</taxon>
    </lineage>
</organism>
<dbReference type="InterPro" id="IPR013744">
    <property type="entry name" value="SidJ"/>
</dbReference>
<accession>A0ABR1S461</accession>
<dbReference type="Proteomes" id="UP001396898">
    <property type="component" value="Unassembled WGS sequence"/>
</dbReference>
<evidence type="ECO:0000313" key="2">
    <source>
        <dbReference type="Proteomes" id="UP001396898"/>
    </source>
</evidence>
<dbReference type="EMBL" id="JAQQWI010000007">
    <property type="protein sequence ID" value="KAK8026604.1"/>
    <property type="molecule type" value="Genomic_DNA"/>
</dbReference>
<proteinExistence type="predicted"/>
<dbReference type="Pfam" id="PF08538">
    <property type="entry name" value="DUF1749"/>
    <property type="match status" value="1"/>
</dbReference>
<protein>
    <recommendedName>
        <fullName evidence="3">AB hydrolase-1 domain-containing protein</fullName>
    </recommendedName>
</protein>